<proteinExistence type="predicted"/>
<protein>
    <submittedName>
        <fullName evidence="1">Uncharacterized protein</fullName>
    </submittedName>
</protein>
<keyword evidence="2" id="KW-1185">Reference proteome</keyword>
<sequence length="274" mass="31379">MKKQSYTGKKTRLVALMLALVFGAIPIWGFAQQNPNMFAVVDYMKVKQGEEGKYLDLEKNFWKPIHQERIANGEIFGWLLFGVRYTGTADEYNYVTVTLFNDPAKLERTFQIDPAKVHPGKDLDKAFHETLHCRDLVRSILIHRVDAAFPEDGPGSNQYLQVNYMKVKPGVEGQYVETEQQVWKPVHQEFIKAGTRSGWCLWQAAFPGGANLPYQFLTIDYLPDFSKIGMADYTDAFLKAHPGKDVSLLTQNTSQSRTLVRSELWEKMDAIFKE</sequence>
<gene>
    <name evidence="1" type="ORF">N2K84_15720</name>
</gene>
<organism evidence="1 2">
    <name type="scientific">Gaoshiqia sediminis</name>
    <dbReference type="NCBI Taxonomy" id="2986998"/>
    <lineage>
        <taxon>Bacteria</taxon>
        <taxon>Pseudomonadati</taxon>
        <taxon>Bacteroidota</taxon>
        <taxon>Bacteroidia</taxon>
        <taxon>Marinilabiliales</taxon>
        <taxon>Prolixibacteraceae</taxon>
        <taxon>Gaoshiqia</taxon>
    </lineage>
</organism>
<dbReference type="RefSeq" id="WP_282592782.1">
    <property type="nucleotide sequence ID" value="NZ_JAPAAF010000030.1"/>
</dbReference>
<name>A0AA42C823_9BACT</name>
<comment type="caution">
    <text evidence="1">The sequence shown here is derived from an EMBL/GenBank/DDBJ whole genome shotgun (WGS) entry which is preliminary data.</text>
</comment>
<evidence type="ECO:0000313" key="1">
    <source>
        <dbReference type="EMBL" id="MCW0484189.1"/>
    </source>
</evidence>
<dbReference type="Proteomes" id="UP001163821">
    <property type="component" value="Unassembled WGS sequence"/>
</dbReference>
<dbReference type="EMBL" id="JAPAAF010000030">
    <property type="protein sequence ID" value="MCW0484189.1"/>
    <property type="molecule type" value="Genomic_DNA"/>
</dbReference>
<accession>A0AA42C823</accession>
<reference evidence="1" key="1">
    <citation type="submission" date="2022-10" db="EMBL/GenBank/DDBJ databases">
        <title>Gaoshiqiia sediminis gen. nov., sp. nov., isolated from coastal sediment.</title>
        <authorList>
            <person name="Yu W.X."/>
            <person name="Mu D.S."/>
            <person name="Du J.Z."/>
            <person name="Liang Y.Q."/>
        </authorList>
    </citation>
    <scope>NUCLEOTIDE SEQUENCE</scope>
    <source>
        <strain evidence="1">A06</strain>
    </source>
</reference>
<dbReference type="AlphaFoldDB" id="A0AA42C823"/>
<evidence type="ECO:0000313" key="2">
    <source>
        <dbReference type="Proteomes" id="UP001163821"/>
    </source>
</evidence>